<evidence type="ECO:0000256" key="4">
    <source>
        <dbReference type="ARBA" id="ARBA00022692"/>
    </source>
</evidence>
<keyword evidence="6 11" id="KW-0630">Potassium</keyword>
<feature type="compositionally biased region" description="Polar residues" evidence="12">
    <location>
        <begin position="9"/>
        <end position="19"/>
    </location>
</feature>
<reference evidence="16" key="2">
    <citation type="submission" date="2019-06" db="EMBL/GenBank/DDBJ databases">
        <title>Genomics analysis of Aphanomyces spp. identifies a new class of oomycete effector associated with host adaptation.</title>
        <authorList>
            <person name="Gaulin E."/>
        </authorList>
    </citation>
    <scope>NUCLEOTIDE SEQUENCE</scope>
    <source>
        <strain evidence="16">CBS 578.67</strain>
    </source>
</reference>
<keyword evidence="7 13" id="KW-1133">Transmembrane helix</keyword>
<dbReference type="InterPro" id="IPR013518">
    <property type="entry name" value="K_chnl_inward-rec_Kir_cyto"/>
</dbReference>
<dbReference type="PANTHER" id="PTHR11767:SF103">
    <property type="entry name" value="POTASSIUM CHANNEL INWARDLY RECTIFYING TRANSMEMBRANE DOMAIN-CONTAINING PROTEIN"/>
    <property type="match status" value="1"/>
</dbReference>
<gene>
    <name evidence="17" type="primary">Aste57867_14362</name>
    <name evidence="16" type="ORF">As57867_014308</name>
    <name evidence="17" type="ORF">ASTE57867_14362</name>
</gene>
<feature type="transmembrane region" description="Helical" evidence="13">
    <location>
        <begin position="147"/>
        <end position="171"/>
    </location>
</feature>
<dbReference type="Gene3D" id="1.10.287.70">
    <property type="match status" value="1"/>
</dbReference>
<dbReference type="InterPro" id="IPR041647">
    <property type="entry name" value="IRK_C"/>
</dbReference>
<protein>
    <submittedName>
        <fullName evidence="17">Aste57867_14362 protein</fullName>
    </submittedName>
</protein>
<dbReference type="GO" id="GO:0005242">
    <property type="term" value="F:inward rectifier potassium channel activity"/>
    <property type="evidence" value="ECO:0007669"/>
    <property type="project" value="InterPro"/>
</dbReference>
<keyword evidence="8 11" id="KW-0406">Ion transport</keyword>
<dbReference type="GO" id="GO:1990573">
    <property type="term" value="P:potassium ion import across plasma membrane"/>
    <property type="evidence" value="ECO:0007669"/>
    <property type="project" value="TreeGrafter"/>
</dbReference>
<keyword evidence="3 11" id="KW-0633">Potassium transport</keyword>
<feature type="domain" description="Potassium channel inwardly rectifying transmembrane" evidence="14">
    <location>
        <begin position="51"/>
        <end position="175"/>
    </location>
</feature>
<reference evidence="17 18" key="1">
    <citation type="submission" date="2019-03" db="EMBL/GenBank/DDBJ databases">
        <authorList>
            <person name="Gaulin E."/>
            <person name="Dumas B."/>
        </authorList>
    </citation>
    <scope>NUCLEOTIDE SEQUENCE [LARGE SCALE GENOMIC DNA]</scope>
    <source>
        <strain evidence="17">CBS 568.67</strain>
    </source>
</reference>
<dbReference type="Gene3D" id="2.60.40.1400">
    <property type="entry name" value="G protein-activated inward rectifier potassium channel 1"/>
    <property type="match status" value="1"/>
</dbReference>
<dbReference type="AlphaFoldDB" id="A0A485L0H3"/>
<keyword evidence="10 11" id="KW-0407">Ion channel</keyword>
<evidence type="ECO:0000256" key="13">
    <source>
        <dbReference type="SAM" id="Phobius"/>
    </source>
</evidence>
<evidence type="ECO:0000256" key="5">
    <source>
        <dbReference type="ARBA" id="ARBA00022882"/>
    </source>
</evidence>
<evidence type="ECO:0000256" key="2">
    <source>
        <dbReference type="ARBA" id="ARBA00022448"/>
    </source>
</evidence>
<evidence type="ECO:0000256" key="11">
    <source>
        <dbReference type="RuleBase" id="RU003822"/>
    </source>
</evidence>
<dbReference type="InterPro" id="IPR014756">
    <property type="entry name" value="Ig_E-set"/>
</dbReference>
<organism evidence="17 18">
    <name type="scientific">Aphanomyces stellatus</name>
    <dbReference type="NCBI Taxonomy" id="120398"/>
    <lineage>
        <taxon>Eukaryota</taxon>
        <taxon>Sar</taxon>
        <taxon>Stramenopiles</taxon>
        <taxon>Oomycota</taxon>
        <taxon>Saprolegniomycetes</taxon>
        <taxon>Saprolegniales</taxon>
        <taxon>Verrucalvaceae</taxon>
        <taxon>Aphanomyces</taxon>
    </lineage>
</organism>
<evidence type="ECO:0000313" key="17">
    <source>
        <dbReference type="EMBL" id="VFT91185.1"/>
    </source>
</evidence>
<dbReference type="OrthoDB" id="273257at2759"/>
<evidence type="ECO:0000256" key="1">
    <source>
        <dbReference type="ARBA" id="ARBA00004141"/>
    </source>
</evidence>
<evidence type="ECO:0000313" key="18">
    <source>
        <dbReference type="Proteomes" id="UP000332933"/>
    </source>
</evidence>
<dbReference type="GO" id="GO:0034702">
    <property type="term" value="C:monoatomic ion channel complex"/>
    <property type="evidence" value="ECO:0007669"/>
    <property type="project" value="UniProtKB-KW"/>
</dbReference>
<dbReference type="EMBL" id="CAADRA010005560">
    <property type="protein sequence ID" value="VFT91185.1"/>
    <property type="molecule type" value="Genomic_DNA"/>
</dbReference>
<proteinExistence type="inferred from homology"/>
<evidence type="ECO:0000256" key="12">
    <source>
        <dbReference type="SAM" id="MobiDB-lite"/>
    </source>
</evidence>
<feature type="region of interest" description="Disordered" evidence="12">
    <location>
        <begin position="1"/>
        <end position="27"/>
    </location>
</feature>
<feature type="domain" description="Inward rectifier potassium channel C-terminal" evidence="15">
    <location>
        <begin position="185"/>
        <end position="273"/>
    </location>
</feature>
<sequence>MGEPANKNGECQYTEFTESGNGGLGDPLLARRRRAPRIIDRSTSSSNHSLGTWNIRRLRAPHAWRIYLSAPFHTLVNMSLYKVLLCLTSVYLLLIVSFALLYLVVDPSCKMEINTFPQSFIFSVSTLFTIGFGTGGNDVFFNSCGSAIFLITAQTIVGVFVNAIAFGIFYARFARGQSRAATISVSAYACVQKIRGALYFTFQTCEMRKHQLAEAHIRCYAILHKTRHFPHQVHHMQSYPMRLQQPDDDLNAWLILALPTICVHRLDAWSPLTPPAAPPASAHNAAVDFLFPEPPQRAVDVDTGTREDRYRTRKEPLFDRTVDPAASFLTTDEMERLLRYWDETQMEVVVLVEGIDAATSATTQMRHSYKPCDVLFNQQFVNCVFIDHETGAAIIDFNRFDSTVPLDLEAVQIKD</sequence>
<evidence type="ECO:0000259" key="15">
    <source>
        <dbReference type="Pfam" id="PF17655"/>
    </source>
</evidence>
<evidence type="ECO:0000256" key="8">
    <source>
        <dbReference type="ARBA" id="ARBA00023065"/>
    </source>
</evidence>
<dbReference type="SUPFAM" id="SSF81324">
    <property type="entry name" value="Voltage-gated potassium channels"/>
    <property type="match status" value="1"/>
</dbReference>
<evidence type="ECO:0000259" key="14">
    <source>
        <dbReference type="Pfam" id="PF01007"/>
    </source>
</evidence>
<keyword evidence="5 11" id="KW-0851">Voltage-gated channel</keyword>
<keyword evidence="18" id="KW-1185">Reference proteome</keyword>
<accession>A0A485L0H3</accession>
<dbReference type="SUPFAM" id="SSF81296">
    <property type="entry name" value="E set domains"/>
    <property type="match status" value="1"/>
</dbReference>
<dbReference type="Pfam" id="PF17655">
    <property type="entry name" value="IRK_C"/>
    <property type="match status" value="2"/>
</dbReference>
<keyword evidence="2 11" id="KW-0813">Transport</keyword>
<evidence type="ECO:0000256" key="6">
    <source>
        <dbReference type="ARBA" id="ARBA00022958"/>
    </source>
</evidence>
<feature type="transmembrane region" description="Helical" evidence="13">
    <location>
        <begin position="116"/>
        <end position="135"/>
    </location>
</feature>
<evidence type="ECO:0000313" key="16">
    <source>
        <dbReference type="EMBL" id="KAF0694764.1"/>
    </source>
</evidence>
<dbReference type="Pfam" id="PF01007">
    <property type="entry name" value="IRK"/>
    <property type="match status" value="1"/>
</dbReference>
<name>A0A485L0H3_9STRA</name>
<dbReference type="PANTHER" id="PTHR11767">
    <property type="entry name" value="INWARD RECTIFIER POTASSIUM CHANNEL"/>
    <property type="match status" value="1"/>
</dbReference>
<keyword evidence="9 13" id="KW-0472">Membrane</keyword>
<dbReference type="GO" id="GO:0034765">
    <property type="term" value="P:regulation of monoatomic ion transmembrane transport"/>
    <property type="evidence" value="ECO:0007669"/>
    <property type="project" value="TreeGrafter"/>
</dbReference>
<evidence type="ECO:0000256" key="10">
    <source>
        <dbReference type="ARBA" id="ARBA00023303"/>
    </source>
</evidence>
<evidence type="ECO:0000256" key="3">
    <source>
        <dbReference type="ARBA" id="ARBA00022538"/>
    </source>
</evidence>
<evidence type="ECO:0000256" key="7">
    <source>
        <dbReference type="ARBA" id="ARBA00022989"/>
    </source>
</evidence>
<feature type="domain" description="Inward rectifier potassium channel C-terminal" evidence="15">
    <location>
        <begin position="342"/>
        <end position="409"/>
    </location>
</feature>
<comment type="similarity">
    <text evidence="11">Belongs to the inward rectifier-type potassium channel (TC 1.A.2.1) family.</text>
</comment>
<dbReference type="EMBL" id="VJMH01005539">
    <property type="protein sequence ID" value="KAF0694764.1"/>
    <property type="molecule type" value="Genomic_DNA"/>
</dbReference>
<comment type="subcellular location">
    <subcellularLocation>
        <location evidence="1 11">Membrane</location>
        <topology evidence="1 11">Multi-pass membrane protein</topology>
    </subcellularLocation>
</comment>
<dbReference type="GO" id="GO:0005886">
    <property type="term" value="C:plasma membrane"/>
    <property type="evidence" value="ECO:0007669"/>
    <property type="project" value="TreeGrafter"/>
</dbReference>
<evidence type="ECO:0000256" key="9">
    <source>
        <dbReference type="ARBA" id="ARBA00023136"/>
    </source>
</evidence>
<feature type="transmembrane region" description="Helical" evidence="13">
    <location>
        <begin position="80"/>
        <end position="104"/>
    </location>
</feature>
<dbReference type="InterPro" id="IPR040445">
    <property type="entry name" value="Kir_TM"/>
</dbReference>
<dbReference type="InterPro" id="IPR016449">
    <property type="entry name" value="K_chnl_inward-rec_Kir"/>
</dbReference>
<keyword evidence="4 11" id="KW-0812">Transmembrane</keyword>
<dbReference type="Proteomes" id="UP000332933">
    <property type="component" value="Unassembled WGS sequence"/>
</dbReference>